<gene>
    <name evidence="2" type="ORF">CCALI_02708</name>
</gene>
<dbReference type="KEGG" id="ccz:CCALI_02708"/>
<keyword evidence="1" id="KW-0472">Membrane</keyword>
<organism evidence="2 3">
    <name type="scientific">Chthonomonas calidirosea (strain DSM 23976 / ICMP 18418 / T49)</name>
    <dbReference type="NCBI Taxonomy" id="1303518"/>
    <lineage>
        <taxon>Bacteria</taxon>
        <taxon>Bacillati</taxon>
        <taxon>Armatimonadota</taxon>
        <taxon>Chthonomonadia</taxon>
        <taxon>Chthonomonadales</taxon>
        <taxon>Chthonomonadaceae</taxon>
        <taxon>Chthonomonas</taxon>
    </lineage>
</organism>
<dbReference type="HOGENOM" id="CLU_982450_0_0_0"/>
<keyword evidence="3" id="KW-1185">Reference proteome</keyword>
<dbReference type="AlphaFoldDB" id="S0EZQ5"/>
<keyword evidence="1" id="KW-0812">Transmembrane</keyword>
<dbReference type="EMBL" id="HF951689">
    <property type="protein sequence ID" value="CCW36497.1"/>
    <property type="molecule type" value="Genomic_DNA"/>
</dbReference>
<accession>S0EZQ5</accession>
<sequence>MLHSLTCLAYFGKRAAVTILVSASGLLLQSVLPAKAAPGVPPGAFLLYPANSTRELVQEVEREPVVADRYKRHFYITTTGDVELALAQLHLTRLSSDRDLPVWYVHNINGAEIMGYKLRHVPAGTLVFADSKNAPILIAECGNPIGTVALPPAKSVAHNQFDLTPSLTTPVSPVNPQPYTPISTPTRIADLEIPTASDALPLRPPGLPQAHFSGLPLTGALALPFFFHSGGSNGGNLLGALPPQFSSSGGFAPHGIVPEGGWLSFVAGMGLPLVFLRKYKKRG</sequence>
<evidence type="ECO:0000256" key="1">
    <source>
        <dbReference type="SAM" id="Phobius"/>
    </source>
</evidence>
<dbReference type="InParanoid" id="S0EZQ5"/>
<keyword evidence="1" id="KW-1133">Transmembrane helix</keyword>
<dbReference type="PATRIC" id="fig|1303518.3.peg.2810"/>
<dbReference type="Proteomes" id="UP000014227">
    <property type="component" value="Chromosome I"/>
</dbReference>
<evidence type="ECO:0000313" key="3">
    <source>
        <dbReference type="Proteomes" id="UP000014227"/>
    </source>
</evidence>
<name>S0EZQ5_CHTCT</name>
<reference evidence="3" key="1">
    <citation type="submission" date="2013-03" db="EMBL/GenBank/DDBJ databases">
        <title>Genome sequence of Chthonomonas calidirosea, the first sequenced genome from the Armatimonadetes phylum (formally candidate division OP10).</title>
        <authorList>
            <person name="Lee K.C.Y."/>
            <person name="Morgan X.C."/>
            <person name="Dunfield P.F."/>
            <person name="Tamas I."/>
            <person name="Houghton K.M."/>
            <person name="Vyssotski M."/>
            <person name="Ryan J.L.J."/>
            <person name="Lagutin K."/>
            <person name="McDonald I.R."/>
            <person name="Stott M.B."/>
        </authorList>
    </citation>
    <scope>NUCLEOTIDE SEQUENCE [LARGE SCALE GENOMIC DNA]</scope>
    <source>
        <strain evidence="3">DSM 23976 / ICMP 18418 / T49</strain>
    </source>
</reference>
<proteinExistence type="predicted"/>
<feature type="transmembrane region" description="Helical" evidence="1">
    <location>
        <begin position="260"/>
        <end position="276"/>
    </location>
</feature>
<protein>
    <submittedName>
        <fullName evidence="2">Uncharacterized protein</fullName>
    </submittedName>
</protein>
<dbReference type="RefSeq" id="WP_016484005.1">
    <property type="nucleotide sequence ID" value="NC_021487.1"/>
</dbReference>
<evidence type="ECO:0000313" key="2">
    <source>
        <dbReference type="EMBL" id="CCW36497.1"/>
    </source>
</evidence>